<proteinExistence type="predicted"/>
<accession>A0ACB5TID8</accession>
<organism evidence="1 2">
    <name type="scientific">Candida boidinii</name>
    <name type="common">Yeast</name>
    <dbReference type="NCBI Taxonomy" id="5477"/>
    <lineage>
        <taxon>Eukaryota</taxon>
        <taxon>Fungi</taxon>
        <taxon>Dikarya</taxon>
        <taxon>Ascomycota</taxon>
        <taxon>Saccharomycotina</taxon>
        <taxon>Pichiomycetes</taxon>
        <taxon>Pichiales</taxon>
        <taxon>Pichiaceae</taxon>
        <taxon>Ogataea</taxon>
        <taxon>Ogataea/Candida clade</taxon>
    </lineage>
</organism>
<dbReference type="Proteomes" id="UP001165101">
    <property type="component" value="Unassembled WGS sequence"/>
</dbReference>
<protein>
    <submittedName>
        <fullName evidence="1">Unnamed protein product</fullName>
    </submittedName>
</protein>
<sequence length="1299" mass="147642">MISSITRISKLKLNSSYYSSSYSGLNLNSSIRFFTKDHKKFALYNNLSSPSLYNSPVSDELVVASSSSSSSSSSTSSSSSSSSSSANSKRNIKNLNHHNRHEDITSLNQIYDKIKSGRIDDVYDHNDDYNSRHFNKNTFIDGIPNNLQLYQGIQTWSLFEACLKSNDFARAESLLSTLSKIKDENNSSPYLIDGIVQFLSSWSKLDNIKIENLQNWLNNVLNNFKEVKLEPRIYAVLIKIIFDKDSNNIILVNNEINKYLNLNLSTSVSDIFQYSDFIGLDNIRNLINFNPNLKNDLSDDFKQLIDLIEKKEKFELELKLKNNLNNLKKFNQNIIPSSTTSAAASASATAIATTTATATTAKTTTKTTAETTAETIKANSNNTEILLNDSNNNNNKELDSLNLNNNDAKQVSLQQQESITTISSPIIDSKTTEIKTDAANLEQDQTTVADAKESQTDSTNSKNSIKDSSSDYDENDYKRMFSNYEPKDLKIEVDPGVVDNGMNTLRAVSAFNLRAIRHSLIGLEDSYNSKLVEKLRREFSSYEDLPFFSNENSNDNNNMLNGTDKIDESSLITNKKINFFEFRKNLSNEEQIQFDEIFDSISEQRELILEKSMVAVAKRKWEYEFEKIKDKSMPNSVGSYLYEWLQLFKPLIDQQVELYWKVRKLVEDNKEFVSKTSKNSNSISNLISLPRYIIENGEKRKLTEFEIKDYKQALEVGPYLSLLKSDKLASSTILEMIKLASGTDINRGITTSRAVLNIGKAIELEYKAEKILDAEIDVHKNYKAIKKTPEFIKFLRSKKSNYIIEKAERRAIQSNLEGLKSSNTSVSWDSAVRAKIGTVLLSLLLQVARFELEAIDPKTNKLTSTMAPVFFHTYDYINGGKVGLIKVHDKFVSKLLKERIDVSIAPQYLPMICKPLPWTDYNSGGYYSIKDSVLRTKNSVEQVAYVKAASKSKKMDNIFKGLNSLGNTEWTVNKRVLENVIKIWNTGEEFLDIPKQQEDLILPEKPKLHSDPRVISDYKMEARRICNEFSKNRSVRCDLNYKLEIARAFVGERIYFPNSLDFRGRSYPLSPHFNHLGNDVTRSLLLFWKGKKLGKDGLRWLKIHLCNLMGFDKLPLEDRVKFVDDNVENIMDSANDPLGGKRWWLKGDKPWQALATCFEVADALKLDDPTEYISHQPVHQDGTCNGLQHYAALGGDFEGARQVNLIPADKPADVYTHVSRLLKDVVTKDAIEGNEIAIKVQDLISRKVVKQTVMTSVYGVTFIGARDQIKKRLQEIGLNEEESFNYSKYLATKVFQLLD</sequence>
<evidence type="ECO:0000313" key="1">
    <source>
        <dbReference type="EMBL" id="GME89196.1"/>
    </source>
</evidence>
<evidence type="ECO:0000313" key="2">
    <source>
        <dbReference type="Proteomes" id="UP001165101"/>
    </source>
</evidence>
<keyword evidence="2" id="KW-1185">Reference proteome</keyword>
<name>A0ACB5TID8_CANBO</name>
<gene>
    <name evidence="1" type="ORF">Cboi01_000130100</name>
</gene>
<comment type="caution">
    <text evidence="1">The sequence shown here is derived from an EMBL/GenBank/DDBJ whole genome shotgun (WGS) entry which is preliminary data.</text>
</comment>
<dbReference type="EMBL" id="BSXV01000461">
    <property type="protein sequence ID" value="GME89196.1"/>
    <property type="molecule type" value="Genomic_DNA"/>
</dbReference>
<reference evidence="1" key="1">
    <citation type="submission" date="2023-04" db="EMBL/GenBank/DDBJ databases">
        <title>Candida boidinii NBRC 1967.</title>
        <authorList>
            <person name="Ichikawa N."/>
            <person name="Sato H."/>
            <person name="Tonouchi N."/>
        </authorList>
    </citation>
    <scope>NUCLEOTIDE SEQUENCE</scope>
    <source>
        <strain evidence="1">NBRC 1967</strain>
    </source>
</reference>